<reference evidence="1" key="1">
    <citation type="journal article" date="2024" name="Gigascience">
        <title>Chromosome-level genome of the poultry shaft louse Menopon gallinae provides insight into the host-switching and adaptive evolution of parasitic lice.</title>
        <authorList>
            <person name="Xu Y."/>
            <person name="Ma L."/>
            <person name="Liu S."/>
            <person name="Liang Y."/>
            <person name="Liu Q."/>
            <person name="He Z."/>
            <person name="Tian L."/>
            <person name="Duan Y."/>
            <person name="Cai W."/>
            <person name="Li H."/>
            <person name="Song F."/>
        </authorList>
    </citation>
    <scope>NUCLEOTIDE SEQUENCE</scope>
    <source>
        <strain evidence="1">Cailab_2023a</strain>
    </source>
</reference>
<organism evidence="1">
    <name type="scientific">Menopon gallinae</name>
    <name type="common">poultry shaft louse</name>
    <dbReference type="NCBI Taxonomy" id="328185"/>
    <lineage>
        <taxon>Eukaryota</taxon>
        <taxon>Metazoa</taxon>
        <taxon>Ecdysozoa</taxon>
        <taxon>Arthropoda</taxon>
        <taxon>Hexapoda</taxon>
        <taxon>Insecta</taxon>
        <taxon>Pterygota</taxon>
        <taxon>Neoptera</taxon>
        <taxon>Paraneoptera</taxon>
        <taxon>Psocodea</taxon>
        <taxon>Troctomorpha</taxon>
        <taxon>Phthiraptera</taxon>
        <taxon>Amblycera</taxon>
        <taxon>Menoponidae</taxon>
        <taxon>Menopon</taxon>
    </lineage>
</organism>
<comment type="caution">
    <text evidence="1">The sequence shown here is derived from an EMBL/GenBank/DDBJ whole genome shotgun (WGS) entry which is preliminary data.</text>
</comment>
<dbReference type="EMBL" id="JARGDH010000001">
    <property type="protein sequence ID" value="KAL0279180.1"/>
    <property type="molecule type" value="Genomic_DNA"/>
</dbReference>
<dbReference type="AlphaFoldDB" id="A0AAW2IAI1"/>
<proteinExistence type="predicted"/>
<gene>
    <name evidence="1" type="ORF">PYX00_000790</name>
</gene>
<sequence length="164" mass="18434">MVKKSCLSPEAGYLQLLIWDDFPTDPPESARNPYLRREKIAVALTHGSPYRLLTNVDHHRFDMPIEGHQQNFKVNGLCSFVSDDRSTTAGIQDPVLLWGCTGHFPQIKPASQHPVNSRRDSGAGYADMLLTGQWACGYGQEKLSQYGGWTSTAYHLRLIEICNR</sequence>
<evidence type="ECO:0000313" key="1">
    <source>
        <dbReference type="EMBL" id="KAL0279180.1"/>
    </source>
</evidence>
<protein>
    <submittedName>
        <fullName evidence="1">Uncharacterized protein</fullName>
    </submittedName>
</protein>
<accession>A0AAW2IAI1</accession>
<name>A0AAW2IAI1_9NEOP</name>